<comment type="caution">
    <text evidence="3">The sequence shown here is derived from an EMBL/GenBank/DDBJ whole genome shotgun (WGS) entry which is preliminary data.</text>
</comment>
<dbReference type="OrthoDB" id="5067585at2759"/>
<dbReference type="EMBL" id="CABFNQ020000606">
    <property type="protein sequence ID" value="CAH0020024.1"/>
    <property type="molecule type" value="Genomic_DNA"/>
</dbReference>
<evidence type="ECO:0000256" key="1">
    <source>
        <dbReference type="SAM" id="Coils"/>
    </source>
</evidence>
<keyword evidence="1" id="KW-0175">Coiled coil</keyword>
<dbReference type="Proteomes" id="UP000696573">
    <property type="component" value="Unassembled WGS sequence"/>
</dbReference>
<dbReference type="AlphaFoldDB" id="A0A9N9VC32"/>
<accession>A0A9N9VC32</accession>
<keyword evidence="4" id="KW-1185">Reference proteome</keyword>
<name>A0A9N9VC32_9HYPO</name>
<organism evidence="3 4">
    <name type="scientific">Clonostachys rhizophaga</name>
    <dbReference type="NCBI Taxonomy" id="160324"/>
    <lineage>
        <taxon>Eukaryota</taxon>
        <taxon>Fungi</taxon>
        <taxon>Dikarya</taxon>
        <taxon>Ascomycota</taxon>
        <taxon>Pezizomycotina</taxon>
        <taxon>Sordariomycetes</taxon>
        <taxon>Hypocreomycetidae</taxon>
        <taxon>Hypocreales</taxon>
        <taxon>Bionectriaceae</taxon>
        <taxon>Clonostachys</taxon>
    </lineage>
</organism>
<proteinExistence type="predicted"/>
<sequence length="185" mass="21364">MDAIADEITVRGGDSITATRRSARPMKPTAKLQENLQATEKTDATRNRRPHRLNEGGNGCENGLTKRAGEPQMTAEGAMGNNASLMQLMLRAMKKMLERLWDTLMENKRTATQMMSEQLEMIRQLQQEMIRQLQQEMIRQLQQEMIRQLQQEIQTIKAQAAEELKKTDEQCTRQLEIMREQTSPF</sequence>
<feature type="region of interest" description="Disordered" evidence="2">
    <location>
        <begin position="19"/>
        <end position="66"/>
    </location>
</feature>
<protein>
    <submittedName>
        <fullName evidence="3">Uncharacterized protein</fullName>
    </submittedName>
</protein>
<gene>
    <name evidence="3" type="ORF">CRHIZ90672A_00018748</name>
</gene>
<feature type="coiled-coil region" evidence="1">
    <location>
        <begin position="108"/>
        <end position="181"/>
    </location>
</feature>
<evidence type="ECO:0000313" key="3">
    <source>
        <dbReference type="EMBL" id="CAH0020024.1"/>
    </source>
</evidence>
<evidence type="ECO:0000313" key="4">
    <source>
        <dbReference type="Proteomes" id="UP000696573"/>
    </source>
</evidence>
<evidence type="ECO:0000256" key="2">
    <source>
        <dbReference type="SAM" id="MobiDB-lite"/>
    </source>
</evidence>
<reference evidence="3" key="1">
    <citation type="submission" date="2021-10" db="EMBL/GenBank/DDBJ databases">
        <authorList>
            <person name="Piombo E."/>
        </authorList>
    </citation>
    <scope>NUCLEOTIDE SEQUENCE</scope>
</reference>